<feature type="domain" description="Calcineurin-like phosphoesterase" evidence="1">
    <location>
        <begin position="23"/>
        <end position="232"/>
    </location>
</feature>
<dbReference type="GeneID" id="42178047"/>
<dbReference type="PANTHER" id="PTHR43143">
    <property type="entry name" value="METALLOPHOSPHOESTERASE, CALCINEURIN SUPERFAMILY"/>
    <property type="match status" value="1"/>
</dbReference>
<evidence type="ECO:0000313" key="2">
    <source>
        <dbReference type="EMBL" id="QCD64817.1"/>
    </source>
</evidence>
<dbReference type="PANTHER" id="PTHR43143:SF1">
    <property type="entry name" value="SERINE_THREONINE-PROTEIN PHOSPHATASE CPPED1"/>
    <property type="match status" value="1"/>
</dbReference>
<dbReference type="InterPro" id="IPR051918">
    <property type="entry name" value="STPP_CPPED1"/>
</dbReference>
<organism evidence="2 3">
    <name type="scientific">Halomicrobium mukohataei</name>
    <dbReference type="NCBI Taxonomy" id="57705"/>
    <lineage>
        <taxon>Archaea</taxon>
        <taxon>Methanobacteriati</taxon>
        <taxon>Methanobacteriota</taxon>
        <taxon>Stenosarchaea group</taxon>
        <taxon>Halobacteria</taxon>
        <taxon>Halobacteriales</taxon>
        <taxon>Haloarculaceae</taxon>
        <taxon>Halomicrobium</taxon>
    </lineage>
</organism>
<proteinExistence type="predicted"/>
<dbReference type="InterPro" id="IPR029052">
    <property type="entry name" value="Metallo-depent_PP-like"/>
</dbReference>
<dbReference type="Gene3D" id="3.60.21.10">
    <property type="match status" value="1"/>
</dbReference>
<dbReference type="KEGG" id="halz:E5139_03880"/>
<evidence type="ECO:0000313" key="3">
    <source>
        <dbReference type="Proteomes" id="UP000297053"/>
    </source>
</evidence>
<dbReference type="InterPro" id="IPR004843">
    <property type="entry name" value="Calcineurin-like_PHP"/>
</dbReference>
<sequence>MTEFDDAGPVVARLDEPRGDHTRFAVLADPHVSTRESGTSKLFEHTLDHLEAAVADIGRRDVDAVLSPGDLTKDGEPWNYDAVDEALSELDVPFYAVPGNHDVPKVRDEHDPLSVEAFADRYGPGELPYHAEVGGLDVIGLNTAGTADRLYESHEGRVTEATLDWLDETLAEAETPVVLLHHNLPSVSDQIDAHREIEPEMVEIPAMADADPLAETLADGGAQLLLSGHYHLPATGEYHGLREIAAPTTCSFPQSYLLCETTPEGTTVRLVPIADEVGLETAHARRSGDSATAKGLTAIAAARLASFPLVSE</sequence>
<protein>
    <submittedName>
        <fullName evidence="2">Metallophosphoesterase</fullName>
    </submittedName>
</protein>
<dbReference type="OMA" id="VMIHHNV"/>
<dbReference type="RefSeq" id="WP_012807649.1">
    <property type="nucleotide sequence ID" value="NZ_CP039375.1"/>
</dbReference>
<dbReference type="SUPFAM" id="SSF56300">
    <property type="entry name" value="Metallo-dependent phosphatases"/>
    <property type="match status" value="1"/>
</dbReference>
<accession>A0A4D6K9L9</accession>
<dbReference type="GO" id="GO:0016787">
    <property type="term" value="F:hydrolase activity"/>
    <property type="evidence" value="ECO:0007669"/>
    <property type="project" value="InterPro"/>
</dbReference>
<dbReference type="Pfam" id="PF00149">
    <property type="entry name" value="Metallophos"/>
    <property type="match status" value="1"/>
</dbReference>
<evidence type="ECO:0000259" key="1">
    <source>
        <dbReference type="Pfam" id="PF00149"/>
    </source>
</evidence>
<reference evidence="2 3" key="1">
    <citation type="submission" date="2019-04" db="EMBL/GenBank/DDBJ databases">
        <title>Complete genome sequence of Arthrobacter sp. ZXY-2 associated with effective atrazine degradation and salt adaptation.</title>
        <authorList>
            <person name="Zhao X."/>
        </authorList>
    </citation>
    <scope>NUCLEOTIDE SEQUENCE [LARGE SCALE GENOMIC DNA]</scope>
    <source>
        <strain evidence="3">ZP60</strain>
    </source>
</reference>
<dbReference type="Proteomes" id="UP000297053">
    <property type="component" value="Chromosome"/>
</dbReference>
<name>A0A4D6K9L9_9EURY</name>
<dbReference type="EMBL" id="CP039375">
    <property type="protein sequence ID" value="QCD64817.1"/>
    <property type="molecule type" value="Genomic_DNA"/>
</dbReference>
<gene>
    <name evidence="2" type="ORF">E5139_03880</name>
</gene>
<dbReference type="AlphaFoldDB" id="A0A4D6K9L9"/>
<reference evidence="2 3" key="2">
    <citation type="submission" date="2019-04" db="EMBL/GenBank/DDBJ databases">
        <authorList>
            <person name="Yang S."/>
            <person name="Wei W."/>
        </authorList>
    </citation>
    <scope>NUCLEOTIDE SEQUENCE [LARGE SCALE GENOMIC DNA]</scope>
    <source>
        <strain evidence="3">ZP60</strain>
    </source>
</reference>